<accession>A0A838CWL6</accession>
<sequence>MAGESVMQLTSTIAAIIFVVMAVYQVCLFFGFPLGEFSWGGKYEGVLPRSMRLVSLISTVILLWFAYVLLKHAGVITDGLAVPTTPWLWGITIFIGLNTFGNFFSKSKKEKLVMTPLTAIVFVCCLVMLIW</sequence>
<evidence type="ECO:0000313" key="2">
    <source>
        <dbReference type="EMBL" id="MBA2176006.1"/>
    </source>
</evidence>
<keyword evidence="1" id="KW-1133">Transmembrane helix</keyword>
<dbReference type="AlphaFoldDB" id="A0A838CWL6"/>
<proteinExistence type="predicted"/>
<keyword evidence="1" id="KW-0812">Transmembrane</keyword>
<gene>
    <name evidence="2" type="ORF">H0266_14005</name>
</gene>
<feature type="transmembrane region" description="Helical" evidence="1">
    <location>
        <begin position="53"/>
        <end position="75"/>
    </location>
</feature>
<dbReference type="Proteomes" id="UP000571017">
    <property type="component" value="Unassembled WGS sequence"/>
</dbReference>
<feature type="transmembrane region" description="Helical" evidence="1">
    <location>
        <begin position="112"/>
        <end position="130"/>
    </location>
</feature>
<keyword evidence="1" id="KW-0472">Membrane</keyword>
<feature type="transmembrane region" description="Helical" evidence="1">
    <location>
        <begin position="12"/>
        <end position="32"/>
    </location>
</feature>
<dbReference type="EMBL" id="JACEFG010000003">
    <property type="protein sequence ID" value="MBA2176006.1"/>
    <property type="molecule type" value="Genomic_DNA"/>
</dbReference>
<evidence type="ECO:0000313" key="3">
    <source>
        <dbReference type="Proteomes" id="UP000571017"/>
    </source>
</evidence>
<dbReference type="RefSeq" id="WP_181473053.1">
    <property type="nucleotide sequence ID" value="NZ_JACEFG010000003.1"/>
</dbReference>
<evidence type="ECO:0000256" key="1">
    <source>
        <dbReference type="SAM" id="Phobius"/>
    </source>
</evidence>
<protein>
    <submittedName>
        <fullName evidence="2">Uncharacterized protein</fullName>
    </submittedName>
</protein>
<organism evidence="2 3">
    <name type="scientific">Halobacillus locisalis</name>
    <dbReference type="NCBI Taxonomy" id="220753"/>
    <lineage>
        <taxon>Bacteria</taxon>
        <taxon>Bacillati</taxon>
        <taxon>Bacillota</taxon>
        <taxon>Bacilli</taxon>
        <taxon>Bacillales</taxon>
        <taxon>Bacillaceae</taxon>
        <taxon>Halobacillus</taxon>
    </lineage>
</organism>
<feature type="transmembrane region" description="Helical" evidence="1">
    <location>
        <begin position="87"/>
        <end position="105"/>
    </location>
</feature>
<reference evidence="2 3" key="1">
    <citation type="journal article" date="2004" name="Extremophiles">
        <title>Halobacillus locisalis sp. nov., a halophilic bacterium isolated from a marine solar saltern of the Yellow Sea in Korea.</title>
        <authorList>
            <person name="Yoon J.H."/>
            <person name="Kang K.H."/>
            <person name="Oh T.K."/>
            <person name="Park Y.H."/>
        </authorList>
    </citation>
    <scope>NUCLEOTIDE SEQUENCE [LARGE SCALE GENOMIC DNA]</scope>
    <source>
        <strain evidence="2 3">KCTC 3788</strain>
    </source>
</reference>
<comment type="caution">
    <text evidence="2">The sequence shown here is derived from an EMBL/GenBank/DDBJ whole genome shotgun (WGS) entry which is preliminary data.</text>
</comment>
<name>A0A838CWL6_9BACI</name>
<keyword evidence="3" id="KW-1185">Reference proteome</keyword>